<dbReference type="GO" id="GO:0003700">
    <property type="term" value="F:DNA-binding transcription factor activity"/>
    <property type="evidence" value="ECO:0007669"/>
    <property type="project" value="InterPro"/>
</dbReference>
<sequence length="239" mass="26609">MPEAEPEDLLTLDELCERVGMSVRNVRFYTSRGLVPPPIRKGRSGYYTPDHLGRLELVQELQSHGFTLSAIEKYVAGIPADATPEDLALARTMLAPWDVERPIEMSRAELCTRAGRELSDDDLRTLAALGVVFPLKRGQYQVAVSQLTVGLGMLDLGFPTEAALAAADMYARHGREIARELYDLFRTMVWPVYRDQGASAETVRQVVEKIKPLSIASLVSAYEAAMDETKREGIARRSR</sequence>
<dbReference type="PROSITE" id="PS50937">
    <property type="entry name" value="HTH_MERR_2"/>
    <property type="match status" value="1"/>
</dbReference>
<evidence type="ECO:0000313" key="3">
    <source>
        <dbReference type="EMBL" id="QIG45097.1"/>
    </source>
</evidence>
<dbReference type="Pfam" id="PF13411">
    <property type="entry name" value="MerR_1"/>
    <property type="match status" value="1"/>
</dbReference>
<keyword evidence="1" id="KW-0238">DNA-binding</keyword>
<dbReference type="Gene3D" id="1.10.1660.10">
    <property type="match status" value="1"/>
</dbReference>
<dbReference type="InterPro" id="IPR047057">
    <property type="entry name" value="MerR_fam"/>
</dbReference>
<feature type="domain" description="HTH merR-type" evidence="2">
    <location>
        <begin position="9"/>
        <end position="77"/>
    </location>
</feature>
<proteinExistence type="predicted"/>
<keyword evidence="4" id="KW-1185">Reference proteome</keyword>
<protein>
    <submittedName>
        <fullName evidence="3">MerR family transcriptional regulator</fullName>
    </submittedName>
</protein>
<accession>A0A6G6WIW3</accession>
<dbReference type="AlphaFoldDB" id="A0A6G6WIW3"/>
<dbReference type="EMBL" id="CP049257">
    <property type="protein sequence ID" value="QIG45097.1"/>
    <property type="molecule type" value="Genomic_DNA"/>
</dbReference>
<name>A0A6G6WIW3_9ACTN</name>
<dbReference type="RefSeq" id="WP_165237319.1">
    <property type="nucleotide sequence ID" value="NZ_CP049257.1"/>
</dbReference>
<dbReference type="InterPro" id="IPR009061">
    <property type="entry name" value="DNA-bd_dom_put_sf"/>
</dbReference>
<dbReference type="SMART" id="SM00422">
    <property type="entry name" value="HTH_MERR"/>
    <property type="match status" value="1"/>
</dbReference>
<dbReference type="Proteomes" id="UP000502996">
    <property type="component" value="Chromosome"/>
</dbReference>
<dbReference type="PANTHER" id="PTHR30204:SF93">
    <property type="entry name" value="HTH MERR-TYPE DOMAIN-CONTAINING PROTEIN"/>
    <property type="match status" value="1"/>
</dbReference>
<organism evidence="3 4">
    <name type="scientific">Nocardioides anomalus</name>
    <dbReference type="NCBI Taxonomy" id="2712223"/>
    <lineage>
        <taxon>Bacteria</taxon>
        <taxon>Bacillati</taxon>
        <taxon>Actinomycetota</taxon>
        <taxon>Actinomycetes</taxon>
        <taxon>Propionibacteriales</taxon>
        <taxon>Nocardioidaceae</taxon>
        <taxon>Nocardioides</taxon>
    </lineage>
</organism>
<evidence type="ECO:0000313" key="4">
    <source>
        <dbReference type="Proteomes" id="UP000502996"/>
    </source>
</evidence>
<dbReference type="KEGG" id="nano:G5V58_22100"/>
<dbReference type="GO" id="GO:0003677">
    <property type="term" value="F:DNA binding"/>
    <property type="evidence" value="ECO:0007669"/>
    <property type="project" value="UniProtKB-KW"/>
</dbReference>
<gene>
    <name evidence="3" type="ORF">G5V58_22100</name>
</gene>
<dbReference type="PANTHER" id="PTHR30204">
    <property type="entry name" value="REDOX-CYCLING DRUG-SENSING TRANSCRIPTIONAL ACTIVATOR SOXR"/>
    <property type="match status" value="1"/>
</dbReference>
<evidence type="ECO:0000256" key="1">
    <source>
        <dbReference type="ARBA" id="ARBA00023125"/>
    </source>
</evidence>
<dbReference type="SUPFAM" id="SSF46955">
    <property type="entry name" value="Putative DNA-binding domain"/>
    <property type="match status" value="1"/>
</dbReference>
<dbReference type="InterPro" id="IPR000551">
    <property type="entry name" value="MerR-type_HTH_dom"/>
</dbReference>
<reference evidence="3 4" key="1">
    <citation type="submission" date="2020-02" db="EMBL/GenBank/DDBJ databases">
        <title>Full genome sequence of Nocardioides sp. R-3366.</title>
        <authorList>
            <person name="Im W.-T."/>
        </authorList>
    </citation>
    <scope>NUCLEOTIDE SEQUENCE [LARGE SCALE GENOMIC DNA]</scope>
    <source>
        <strain evidence="3 4">R-3366</strain>
    </source>
</reference>
<evidence type="ECO:0000259" key="2">
    <source>
        <dbReference type="PROSITE" id="PS50937"/>
    </source>
</evidence>